<keyword evidence="5" id="KW-0378">Hydrolase</keyword>
<dbReference type="InterPro" id="IPR052908">
    <property type="entry name" value="AP-4-A_phosphorylase"/>
</dbReference>
<comment type="caution">
    <text evidence="5">The sequence shown here is derived from an EMBL/GenBank/DDBJ whole genome shotgun (WGS) entry which is preliminary data.</text>
</comment>
<evidence type="ECO:0000256" key="3">
    <source>
        <dbReference type="PROSITE-ProRule" id="PRU00464"/>
    </source>
</evidence>
<feature type="active site" description="Tele-AMP-histidine intermediate" evidence="1">
    <location>
        <position position="95"/>
    </location>
</feature>
<dbReference type="GO" id="GO:0016787">
    <property type="term" value="F:hydrolase activity"/>
    <property type="evidence" value="ECO:0007669"/>
    <property type="project" value="UniProtKB-KW"/>
</dbReference>
<dbReference type="Pfam" id="PF01230">
    <property type="entry name" value="HIT"/>
    <property type="match status" value="1"/>
</dbReference>
<reference evidence="5 6" key="1">
    <citation type="submission" date="2015-06" db="EMBL/GenBank/DDBJ databases">
        <title>Draft genome of the moderately acidophilic sulfate reducer Candidatus Desulfosporosinus acididurans strain M1.</title>
        <authorList>
            <person name="Poehlein A."/>
            <person name="Petzsch P."/>
            <person name="Johnson B.D."/>
            <person name="Schloemann M."/>
            <person name="Daniel R."/>
            <person name="Muehling M."/>
        </authorList>
    </citation>
    <scope>NUCLEOTIDE SEQUENCE [LARGE SCALE GENOMIC DNA]</scope>
    <source>
        <strain evidence="5 6">M1</strain>
    </source>
</reference>
<sequence>MVDCVFCGLPPEATIMENNYFRVIYDRNPVSKGHALIISKRHMRNIFEASAEEMAAMGKLLKQVKEKLDEEYQPDGYNVMANIEAVAGQSVFHMHLHVIPRYLGDNDVLKRIQ</sequence>
<dbReference type="PROSITE" id="PS51084">
    <property type="entry name" value="HIT_2"/>
    <property type="match status" value="1"/>
</dbReference>
<dbReference type="PROSITE" id="PS00892">
    <property type="entry name" value="HIT_1"/>
    <property type="match status" value="1"/>
</dbReference>
<dbReference type="EMBL" id="LDZY01000008">
    <property type="protein sequence ID" value="KLU65543.1"/>
    <property type="molecule type" value="Genomic_DNA"/>
</dbReference>
<dbReference type="STRING" id="476652.DEAC_c26800"/>
<accession>A0A0J1FRE0</accession>
<dbReference type="InterPro" id="IPR001310">
    <property type="entry name" value="Histidine_triad_HIT"/>
</dbReference>
<dbReference type="InterPro" id="IPR019808">
    <property type="entry name" value="Histidine_triad_CS"/>
</dbReference>
<dbReference type="PANTHER" id="PTHR42997:SF1">
    <property type="entry name" value="AP-4-A PHOSPHORYLASE"/>
    <property type="match status" value="1"/>
</dbReference>
<evidence type="ECO:0000313" key="6">
    <source>
        <dbReference type="Proteomes" id="UP000036356"/>
    </source>
</evidence>
<dbReference type="RefSeq" id="WP_047810500.1">
    <property type="nucleotide sequence ID" value="NZ_LDZY01000008.1"/>
</dbReference>
<name>A0A0J1FRE0_9FIRM</name>
<dbReference type="PATRIC" id="fig|476652.3.peg.2803"/>
<feature type="domain" description="HIT" evidence="4">
    <location>
        <begin position="1"/>
        <end position="108"/>
    </location>
</feature>
<proteinExistence type="predicted"/>
<dbReference type="Gene3D" id="3.30.428.10">
    <property type="entry name" value="HIT-like"/>
    <property type="match status" value="1"/>
</dbReference>
<dbReference type="InterPro" id="IPR011146">
    <property type="entry name" value="HIT-like"/>
</dbReference>
<evidence type="ECO:0000259" key="4">
    <source>
        <dbReference type="PROSITE" id="PS51084"/>
    </source>
</evidence>
<dbReference type="PANTHER" id="PTHR42997">
    <property type="entry name" value="HIT FAMILY HYDROLASE"/>
    <property type="match status" value="1"/>
</dbReference>
<keyword evidence="6" id="KW-1185">Reference proteome</keyword>
<feature type="short sequence motif" description="Histidine triad motif" evidence="2 3">
    <location>
        <begin position="93"/>
        <end position="97"/>
    </location>
</feature>
<dbReference type="InterPro" id="IPR036265">
    <property type="entry name" value="HIT-like_sf"/>
</dbReference>
<protein>
    <submittedName>
        <fullName evidence="5">HIT-like protein</fullName>
        <ecNumber evidence="5">3.-.-.-</ecNumber>
    </submittedName>
</protein>
<gene>
    <name evidence="5" type="ORF">DEAC_c26800</name>
</gene>
<dbReference type="EC" id="3.-.-.-" evidence="5"/>
<dbReference type="AlphaFoldDB" id="A0A0J1FRE0"/>
<organism evidence="5 6">
    <name type="scientific">Desulfosporosinus acididurans</name>
    <dbReference type="NCBI Taxonomy" id="476652"/>
    <lineage>
        <taxon>Bacteria</taxon>
        <taxon>Bacillati</taxon>
        <taxon>Bacillota</taxon>
        <taxon>Clostridia</taxon>
        <taxon>Eubacteriales</taxon>
        <taxon>Desulfitobacteriaceae</taxon>
        <taxon>Desulfosporosinus</taxon>
    </lineage>
</organism>
<evidence type="ECO:0000256" key="2">
    <source>
        <dbReference type="PIRSR" id="PIRSR601310-3"/>
    </source>
</evidence>
<evidence type="ECO:0000256" key="1">
    <source>
        <dbReference type="PIRSR" id="PIRSR601310-1"/>
    </source>
</evidence>
<dbReference type="Proteomes" id="UP000036356">
    <property type="component" value="Unassembled WGS sequence"/>
</dbReference>
<evidence type="ECO:0000313" key="5">
    <source>
        <dbReference type="EMBL" id="KLU65543.1"/>
    </source>
</evidence>
<dbReference type="SUPFAM" id="SSF54197">
    <property type="entry name" value="HIT-like"/>
    <property type="match status" value="1"/>
</dbReference>
<dbReference type="PRINTS" id="PR00332">
    <property type="entry name" value="HISTRIAD"/>
</dbReference>